<protein>
    <submittedName>
        <fullName evidence="2">Calphotin-like</fullName>
    </submittedName>
</protein>
<name>A0A6P7FA08_DIAVI</name>
<dbReference type="RefSeq" id="XP_028132381.1">
    <property type="nucleotide sequence ID" value="XM_028276580.1"/>
</dbReference>
<dbReference type="InParanoid" id="A0A6P7FA08"/>
<dbReference type="AlphaFoldDB" id="A0A6P7FA08"/>
<accession>A0A6P7FA08</accession>
<feature type="signal peptide" evidence="1">
    <location>
        <begin position="1"/>
        <end position="20"/>
    </location>
</feature>
<gene>
    <name evidence="2" type="primary">LOC114327868</name>
</gene>
<evidence type="ECO:0000256" key="1">
    <source>
        <dbReference type="SAM" id="SignalP"/>
    </source>
</evidence>
<dbReference type="KEGG" id="dvv:114327868"/>
<organism evidence="2">
    <name type="scientific">Diabrotica virgifera virgifera</name>
    <name type="common">western corn rootworm</name>
    <dbReference type="NCBI Taxonomy" id="50390"/>
    <lineage>
        <taxon>Eukaryota</taxon>
        <taxon>Metazoa</taxon>
        <taxon>Ecdysozoa</taxon>
        <taxon>Arthropoda</taxon>
        <taxon>Hexapoda</taxon>
        <taxon>Insecta</taxon>
        <taxon>Pterygota</taxon>
        <taxon>Neoptera</taxon>
        <taxon>Endopterygota</taxon>
        <taxon>Coleoptera</taxon>
        <taxon>Polyphaga</taxon>
        <taxon>Cucujiformia</taxon>
        <taxon>Chrysomeloidea</taxon>
        <taxon>Chrysomelidae</taxon>
        <taxon>Galerucinae</taxon>
        <taxon>Diabroticina</taxon>
        <taxon>Diabroticites</taxon>
        <taxon>Diabrotica</taxon>
    </lineage>
</organism>
<feature type="chain" id="PRO_5028388608" evidence="1">
    <location>
        <begin position="21"/>
        <end position="157"/>
    </location>
</feature>
<evidence type="ECO:0000313" key="2">
    <source>
        <dbReference type="RefSeq" id="XP_028132381.1"/>
    </source>
</evidence>
<keyword evidence="1" id="KW-0732">Signal</keyword>
<dbReference type="OrthoDB" id="6780464at2759"/>
<sequence length="157" mass="15991">MSFKTVTLLLLAFATFQIECSVIPFRYTQIAPPNIRPFAAQVSTFTRGLNVLAAPLAAGVLNPPAIVTRNIVPGLPFTDPVALPAPVAAPLVHAHSPVVSAPFAAPAVFPAPAAFSAPFAAPVAPVGVIPGPPAHVLPVPNARSVHAVAPAAAPVLW</sequence>
<proteinExistence type="predicted"/>
<reference evidence="2" key="1">
    <citation type="submission" date="2025-08" db="UniProtKB">
        <authorList>
            <consortium name="RefSeq"/>
        </authorList>
    </citation>
    <scope>IDENTIFICATION</scope>
    <source>
        <tissue evidence="2">Whole insect</tissue>
    </source>
</reference>